<dbReference type="AlphaFoldDB" id="C9N016"/>
<name>C9N016_9FUSO</name>
<proteinExistence type="inferred from homology"/>
<dbReference type="InterPro" id="IPR007267">
    <property type="entry name" value="GtrA_DPMS_TM"/>
</dbReference>
<evidence type="ECO:0000256" key="2">
    <source>
        <dbReference type="ARBA" id="ARBA00009399"/>
    </source>
</evidence>
<sequence>MKINKENLKKLLRYGIIGILTVIINIIFYYILSNIFNINYIISTIFSWIIAVIFSFLGNKYFVFQQSSSSKFWKELNYFMLTRYITGILDIFIMFIGIDLFKCNDFIIKIIANIIIIFLNYILARYFVFNNNLGG</sequence>
<dbReference type="PANTHER" id="PTHR38459">
    <property type="entry name" value="PROPHAGE BACTOPRENOL-LINKED GLUCOSE TRANSLOCASE HOMOLOG"/>
    <property type="match status" value="1"/>
</dbReference>
<dbReference type="EMBL" id="ACVB02000026">
    <property type="protein sequence ID" value="EEX73503.1"/>
    <property type="molecule type" value="Genomic_DNA"/>
</dbReference>
<comment type="similarity">
    <text evidence="2">Belongs to the GtrA family.</text>
</comment>
<evidence type="ECO:0000256" key="6">
    <source>
        <dbReference type="SAM" id="Phobius"/>
    </source>
</evidence>
<keyword evidence="5 6" id="KW-0472">Membrane</keyword>
<feature type="transmembrane region" description="Helical" evidence="6">
    <location>
        <begin position="38"/>
        <end position="57"/>
    </location>
</feature>
<dbReference type="GO" id="GO:0005886">
    <property type="term" value="C:plasma membrane"/>
    <property type="evidence" value="ECO:0007669"/>
    <property type="project" value="TreeGrafter"/>
</dbReference>
<dbReference type="RefSeq" id="WP_006805474.1">
    <property type="nucleotide sequence ID" value="NZ_GG700633.1"/>
</dbReference>
<evidence type="ECO:0000256" key="1">
    <source>
        <dbReference type="ARBA" id="ARBA00004141"/>
    </source>
</evidence>
<dbReference type="STRING" id="634994.GCWU000323_02172"/>
<feature type="domain" description="GtrA/DPMS transmembrane" evidence="7">
    <location>
        <begin position="13"/>
        <end position="129"/>
    </location>
</feature>
<dbReference type="HOGENOM" id="CLU_083873_1_1_0"/>
<evidence type="ECO:0000313" key="8">
    <source>
        <dbReference type="EMBL" id="EEX73503.1"/>
    </source>
</evidence>
<dbReference type="eggNOG" id="COG2246">
    <property type="taxonomic scope" value="Bacteria"/>
</dbReference>
<evidence type="ECO:0000256" key="3">
    <source>
        <dbReference type="ARBA" id="ARBA00022692"/>
    </source>
</evidence>
<protein>
    <submittedName>
        <fullName evidence="8">GtrA-like protein</fullName>
    </submittedName>
</protein>
<feature type="transmembrane region" description="Helical" evidence="6">
    <location>
        <begin position="12"/>
        <end position="32"/>
    </location>
</feature>
<dbReference type="GO" id="GO:0000271">
    <property type="term" value="P:polysaccharide biosynthetic process"/>
    <property type="evidence" value="ECO:0007669"/>
    <property type="project" value="InterPro"/>
</dbReference>
<evidence type="ECO:0000256" key="4">
    <source>
        <dbReference type="ARBA" id="ARBA00022989"/>
    </source>
</evidence>
<reference evidence="8 9" key="1">
    <citation type="submission" date="2009-09" db="EMBL/GenBank/DDBJ databases">
        <authorList>
            <person name="Weinstock G."/>
            <person name="Sodergren E."/>
            <person name="Clifton S."/>
            <person name="Fulton L."/>
            <person name="Fulton B."/>
            <person name="Courtney L."/>
            <person name="Fronick C."/>
            <person name="Harrison M."/>
            <person name="Strong C."/>
            <person name="Farmer C."/>
            <person name="Delahaunty K."/>
            <person name="Markovic C."/>
            <person name="Hall O."/>
            <person name="Minx P."/>
            <person name="Tomlinson C."/>
            <person name="Mitreva M."/>
            <person name="Nelson J."/>
            <person name="Hou S."/>
            <person name="Wollam A."/>
            <person name="Pepin K.H."/>
            <person name="Johnson M."/>
            <person name="Bhonagiri V."/>
            <person name="Nash W.E."/>
            <person name="Warren W."/>
            <person name="Chinwalla A."/>
            <person name="Mardis E.R."/>
            <person name="Wilson R.K."/>
        </authorList>
    </citation>
    <scope>NUCLEOTIDE SEQUENCE [LARGE SCALE GENOMIC DNA]</scope>
    <source>
        <strain evidence="8 9">F0254</strain>
    </source>
</reference>
<dbReference type="InterPro" id="IPR051401">
    <property type="entry name" value="GtrA_CellWall_Glycosyl"/>
</dbReference>
<accession>C9N016</accession>
<keyword evidence="4 6" id="KW-1133">Transmembrane helix</keyword>
<feature type="transmembrane region" description="Helical" evidence="6">
    <location>
        <begin position="106"/>
        <end position="128"/>
    </location>
</feature>
<comment type="caution">
    <text evidence="8">The sequence shown here is derived from an EMBL/GenBank/DDBJ whole genome shotgun (WGS) entry which is preliminary data.</text>
</comment>
<gene>
    <name evidence="8" type="ORF">GCWU000323_02172</name>
</gene>
<evidence type="ECO:0000313" key="9">
    <source>
        <dbReference type="Proteomes" id="UP000006233"/>
    </source>
</evidence>
<dbReference type="Pfam" id="PF04138">
    <property type="entry name" value="GtrA_DPMS_TM"/>
    <property type="match status" value="1"/>
</dbReference>
<organism evidence="8 9">
    <name type="scientific">Leptotrichia hofstadii F0254</name>
    <dbReference type="NCBI Taxonomy" id="634994"/>
    <lineage>
        <taxon>Bacteria</taxon>
        <taxon>Fusobacteriati</taxon>
        <taxon>Fusobacteriota</taxon>
        <taxon>Fusobacteriia</taxon>
        <taxon>Fusobacteriales</taxon>
        <taxon>Leptotrichiaceae</taxon>
        <taxon>Leptotrichia</taxon>
    </lineage>
</organism>
<evidence type="ECO:0000256" key="5">
    <source>
        <dbReference type="ARBA" id="ARBA00023136"/>
    </source>
</evidence>
<comment type="subcellular location">
    <subcellularLocation>
        <location evidence="1">Membrane</location>
        <topology evidence="1">Multi-pass membrane protein</topology>
    </subcellularLocation>
</comment>
<dbReference type="Proteomes" id="UP000006233">
    <property type="component" value="Unassembled WGS sequence"/>
</dbReference>
<evidence type="ECO:0000259" key="7">
    <source>
        <dbReference type="Pfam" id="PF04138"/>
    </source>
</evidence>
<keyword evidence="3 6" id="KW-0812">Transmembrane</keyword>
<feature type="transmembrane region" description="Helical" evidence="6">
    <location>
        <begin position="78"/>
        <end position="100"/>
    </location>
</feature>
<dbReference type="PANTHER" id="PTHR38459:SF5">
    <property type="entry name" value="CELL WALL TEICHOIC ACID GLYCOSYLATION PROTEIN GTCA"/>
    <property type="match status" value="1"/>
</dbReference>